<feature type="chain" id="PRO_5003264355" evidence="3">
    <location>
        <begin position="18"/>
        <end position="988"/>
    </location>
</feature>
<proteinExistence type="predicted"/>
<name>F0Y283_AURAN</name>
<keyword evidence="1" id="KW-0175">Coiled coil</keyword>
<evidence type="ECO:0000256" key="2">
    <source>
        <dbReference type="SAM" id="MobiDB-lite"/>
    </source>
</evidence>
<dbReference type="EMBL" id="GL833123">
    <property type="protein sequence ID" value="EGB11114.1"/>
    <property type="molecule type" value="Genomic_DNA"/>
</dbReference>
<dbReference type="Proteomes" id="UP000002729">
    <property type="component" value="Unassembled WGS sequence"/>
</dbReference>
<feature type="coiled-coil region" evidence="1">
    <location>
        <begin position="692"/>
        <end position="719"/>
    </location>
</feature>
<evidence type="ECO:0000256" key="1">
    <source>
        <dbReference type="SAM" id="Coils"/>
    </source>
</evidence>
<feature type="signal peptide" evidence="3">
    <location>
        <begin position="1"/>
        <end position="17"/>
    </location>
</feature>
<evidence type="ECO:0000313" key="4">
    <source>
        <dbReference type="EMBL" id="EGB11114.1"/>
    </source>
</evidence>
<evidence type="ECO:0000256" key="3">
    <source>
        <dbReference type="SAM" id="SignalP"/>
    </source>
</evidence>
<keyword evidence="5" id="KW-1185">Reference proteome</keyword>
<feature type="compositionally biased region" description="Low complexity" evidence="2">
    <location>
        <begin position="898"/>
        <end position="933"/>
    </location>
</feature>
<evidence type="ECO:0000313" key="5">
    <source>
        <dbReference type="Proteomes" id="UP000002729"/>
    </source>
</evidence>
<sequence length="988" mass="107852">MLRGLVVVAAVVAQVRDAPSGYRAGKPSGANAFALYDACNSSLRALVAAGAKARSLDAIVACETVACACDGSGAPPDCPVREVYAAAAVVGGGFAPEAVAARRGARPRSCAAWLRDPRNGGALAGGGDAARELRRCGVGLWEQRRASLAYLQMAQPWVAADWNDLLEPTARDEAKIHGEEPAGRAPDAALYRLATQLLKRQLVVAMECGAALGLSSHLDFENATRGVNRYIGTIMRVEALANLLPHLFEAQRYRFACCLASEERLGGCGETLAPSGEDPAAAAALRAGKLDRTLRAALEGAPALDGGGSVDVSPKATSRYAVARIADLRGPLKRLTFAYRSEQDKAKGRRYANHVIDRVFRRVLPRLEPLPDGRAVALDDLVFFGLSVLTSSPYPFLHYDQDWTLFPDAAGFQVWVLVDASELPNAGNLFVAETPELLESDPPLRWDFDERGGATKNTYLGTQFPMPLKTYGSWERGAKLSFRYFNGTEGDALVFSKRTLHMSDPRPHLLRDLRERPPDRLAVSVRAAVKDADGGLNFWPGHTSTARLATDPAWVDHWMGGGAKKNGLHRVFIPNRHDWMHGIPRAAGPWEPLDPWRNHPSRRAPPTPPKLRPRASKTAHEKFVDKFDGVAQLMTTPEQRASWERVKLNPPEITGDDQLYVDMEALAATACVVATMYSSRSAEDAGEKTTSSRAVLAALRALQDKIARLEGERAEAVNSTKEMRHQLREMELKVESHRLDGAEESRLRSAYERLASEAASKDAAMLAAENRARAAEQRLLECETRARETTLRARRVEEELDEAQRNGATPRVTPEERARYEDELAESASRRSAAEEKAAKLEAKLRTSERILETLIAMNKLLVNEKEADVDLDGVAREARAARLSPDRQDREPRRRSPAPARRAAPKKATSALRAVRSAVDRAAAAAAAAPPRRAAPKKRVVKRRPPPPRDDVEAKPLPWVPSSDGGVSFNLAAACNYALRKTQQPAP</sequence>
<dbReference type="GeneID" id="20223717"/>
<reference evidence="4 5" key="1">
    <citation type="journal article" date="2011" name="Proc. Natl. Acad. Sci. U.S.A.">
        <title>Niche of harmful alga Aureococcus anophagefferens revealed through ecogenomics.</title>
        <authorList>
            <person name="Gobler C.J."/>
            <person name="Berry D.L."/>
            <person name="Dyhrman S.T."/>
            <person name="Wilhelm S.W."/>
            <person name="Salamov A."/>
            <person name="Lobanov A.V."/>
            <person name="Zhang Y."/>
            <person name="Collier J.L."/>
            <person name="Wurch L.L."/>
            <person name="Kustka A.B."/>
            <person name="Dill B.D."/>
            <person name="Shah M."/>
            <person name="VerBerkmoes N.C."/>
            <person name="Kuo A."/>
            <person name="Terry A."/>
            <person name="Pangilinan J."/>
            <person name="Lindquist E.A."/>
            <person name="Lucas S."/>
            <person name="Paulsen I.T."/>
            <person name="Hattenrath-Lehmann T.K."/>
            <person name="Talmage S.C."/>
            <person name="Walker E.A."/>
            <person name="Koch F."/>
            <person name="Burson A.M."/>
            <person name="Marcoval M.A."/>
            <person name="Tang Y.Z."/>
            <person name="Lecleir G.R."/>
            <person name="Coyne K.J."/>
            <person name="Berg G.M."/>
            <person name="Bertrand E.M."/>
            <person name="Saito M.A."/>
            <person name="Gladyshev V.N."/>
            <person name="Grigoriev I.V."/>
        </authorList>
    </citation>
    <scope>NUCLEOTIDE SEQUENCE [LARGE SCALE GENOMIC DNA]</scope>
    <source>
        <strain evidence="5">CCMP 1984</strain>
    </source>
</reference>
<feature type="compositionally biased region" description="Basic and acidic residues" evidence="2">
    <location>
        <begin position="813"/>
        <end position="833"/>
    </location>
</feature>
<feature type="compositionally biased region" description="Basic and acidic residues" evidence="2">
    <location>
        <begin position="881"/>
        <end position="895"/>
    </location>
</feature>
<protein>
    <submittedName>
        <fullName evidence="4">Uncharacterized protein</fullName>
    </submittedName>
</protein>
<feature type="region of interest" description="Disordered" evidence="2">
    <location>
        <begin position="793"/>
        <end position="833"/>
    </location>
</feature>
<feature type="compositionally biased region" description="Basic residues" evidence="2">
    <location>
        <begin position="935"/>
        <end position="947"/>
    </location>
</feature>
<accession>F0Y283</accession>
<keyword evidence="3" id="KW-0732">Signal</keyword>
<organism evidence="5">
    <name type="scientific">Aureococcus anophagefferens</name>
    <name type="common">Harmful bloom alga</name>
    <dbReference type="NCBI Taxonomy" id="44056"/>
    <lineage>
        <taxon>Eukaryota</taxon>
        <taxon>Sar</taxon>
        <taxon>Stramenopiles</taxon>
        <taxon>Ochrophyta</taxon>
        <taxon>Pelagophyceae</taxon>
        <taxon>Pelagomonadales</taxon>
        <taxon>Pelagomonadaceae</taxon>
        <taxon>Aureococcus</taxon>
    </lineage>
</organism>
<gene>
    <name evidence="4" type="ORF">AURANDRAFT_62060</name>
</gene>
<feature type="region of interest" description="Disordered" evidence="2">
    <location>
        <begin position="881"/>
        <end position="966"/>
    </location>
</feature>
<dbReference type="KEGG" id="aaf:AURANDRAFT_62060"/>
<dbReference type="OrthoDB" id="10688632at2759"/>
<dbReference type="InParanoid" id="F0Y283"/>
<dbReference type="AlphaFoldDB" id="F0Y283"/>
<dbReference type="RefSeq" id="XP_009034663.1">
    <property type="nucleotide sequence ID" value="XM_009036415.1"/>
</dbReference>
<feature type="region of interest" description="Disordered" evidence="2">
    <location>
        <begin position="590"/>
        <end position="618"/>
    </location>
</feature>